<name>A0A4R7B0H9_9NEIS</name>
<dbReference type="EMBL" id="SNZP01000011">
    <property type="protein sequence ID" value="TDR76428.1"/>
    <property type="molecule type" value="Genomic_DNA"/>
</dbReference>
<keyword evidence="2" id="KW-1185">Reference proteome</keyword>
<protein>
    <recommendedName>
        <fullName evidence="3">Virulence RhuM family protein</fullName>
    </recommendedName>
</protein>
<dbReference type="InterPro" id="IPR011204">
    <property type="entry name" value="Virulence_RhuM-like"/>
</dbReference>
<sequence>MRGDVMSALILYTTEDGRSQIQLRAEEQTVWLTQLEMAELFDATKQNISLHLKNLFQDGELDSAATVKESLTVQTEGSRQVQRIVALYNLDAILAVGYRVRSPRGVQFRRWASTVLKAYLLKGFVLDDERLKNPDGRPDYFDEMLARIRDIRASEKRFYQKVRDLFALSVDYDKTDQATQTFFATVQNLLLYAVTQQTAAELIIARANPNDSHFGLSQWQGTKVRKQDILVAKNYLTEDEIDTLNRLVVIFLETAELRTKRREAIPMSFWQQNVNQIIDSNGFPVLTHAGKVSHVQMEQVANERYLDYDLRRKQDEARQADAQDEAELKALENTLKQRARRP</sequence>
<organism evidence="1 2">
    <name type="scientific">Paludibacterium purpuratum</name>
    <dbReference type="NCBI Taxonomy" id="1144873"/>
    <lineage>
        <taxon>Bacteria</taxon>
        <taxon>Pseudomonadati</taxon>
        <taxon>Pseudomonadota</taxon>
        <taxon>Betaproteobacteria</taxon>
        <taxon>Neisseriales</taxon>
        <taxon>Chromobacteriaceae</taxon>
        <taxon>Paludibacterium</taxon>
    </lineage>
</organism>
<dbReference type="PANTHER" id="PTHR35810">
    <property type="entry name" value="CYTOPLASMIC PROTEIN-RELATED"/>
    <property type="match status" value="1"/>
</dbReference>
<evidence type="ECO:0008006" key="3">
    <source>
        <dbReference type="Google" id="ProtNLM"/>
    </source>
</evidence>
<dbReference type="Proteomes" id="UP000295611">
    <property type="component" value="Unassembled WGS sequence"/>
</dbReference>
<dbReference type="PIRSF" id="PIRSF015268">
    <property type="entry name" value="Virulence_RhuM"/>
    <property type="match status" value="1"/>
</dbReference>
<comment type="caution">
    <text evidence="1">The sequence shown here is derived from an EMBL/GenBank/DDBJ whole genome shotgun (WGS) entry which is preliminary data.</text>
</comment>
<gene>
    <name evidence="1" type="ORF">DFP86_11111</name>
</gene>
<evidence type="ECO:0000313" key="1">
    <source>
        <dbReference type="EMBL" id="TDR76428.1"/>
    </source>
</evidence>
<evidence type="ECO:0000313" key="2">
    <source>
        <dbReference type="Proteomes" id="UP000295611"/>
    </source>
</evidence>
<accession>A0A4R7B0H9</accession>
<proteinExistence type="predicted"/>
<dbReference type="AlphaFoldDB" id="A0A4R7B0H9"/>
<reference evidence="1 2" key="1">
    <citation type="submission" date="2019-03" db="EMBL/GenBank/DDBJ databases">
        <title>Genomic Encyclopedia of Type Strains, Phase III (KMG-III): the genomes of soil and plant-associated and newly described type strains.</title>
        <authorList>
            <person name="Whitman W."/>
        </authorList>
    </citation>
    <scope>NUCLEOTIDE SEQUENCE [LARGE SCALE GENOMIC DNA]</scope>
    <source>
        <strain evidence="1 2">CECT 8976</strain>
    </source>
</reference>
<dbReference type="Pfam" id="PF13310">
    <property type="entry name" value="Virulence_RhuM"/>
    <property type="match status" value="1"/>
</dbReference>
<dbReference type="PANTHER" id="PTHR35810:SF1">
    <property type="entry name" value="CYTOPLASMIC PROTEIN"/>
    <property type="match status" value="1"/>
</dbReference>